<evidence type="ECO:0000313" key="4">
    <source>
        <dbReference type="Proteomes" id="UP000663823"/>
    </source>
</evidence>
<dbReference type="EMBL" id="CAJOAX010009712">
    <property type="protein sequence ID" value="CAF4061598.1"/>
    <property type="molecule type" value="Genomic_DNA"/>
</dbReference>
<comment type="caution">
    <text evidence="3">The sequence shown here is derived from an EMBL/GenBank/DDBJ whole genome shotgun (WGS) entry which is preliminary data.</text>
</comment>
<accession>A0A819SE23</accession>
<feature type="region of interest" description="Disordered" evidence="1">
    <location>
        <begin position="556"/>
        <end position="580"/>
    </location>
</feature>
<dbReference type="EMBL" id="CAJNOO010006352">
    <property type="protein sequence ID" value="CAF1445341.1"/>
    <property type="molecule type" value="Genomic_DNA"/>
</dbReference>
<dbReference type="AlphaFoldDB" id="A0A819SE23"/>
<gene>
    <name evidence="3" type="ORF">OTI717_LOCUS32167</name>
    <name evidence="2" type="ORF">RFH988_LOCUS36518</name>
</gene>
<dbReference type="Proteomes" id="UP000663882">
    <property type="component" value="Unassembled WGS sequence"/>
</dbReference>
<sequence>MKKTVKIVVDVSMYPSVELLSEPRVIDHISKQVYDILEKKRQKARDSAIIKACKNAVSLLLSKKKGIPPTILSVYLPMNIIESSDDTVVPSVSSDEDILETGVGEDDDSINSDQLSSFNSQGSHISFFLCNNVMTVNTTFEYLFDYFKHSLSINNKPMNLEKILTDVCSYAFLELNCSVNIRMLKNEISRQISQIVQSARIRAAGKSVIGVLRTKNIFSFIFKSINSLNRLEPSMGFIRYKNDDYLSPSLFIRENNDETAIFQFYPFPNIVEITINETLVRKALSSFDIVRALDINEISSLVSQCVATYDLKLNLPIFEEILKTKILLEHSTLNSSYFLTMSVKLAEKEDQIDKVNEQSQIDDSHSFCEEEIDAIIGRTYSTRGVKRSFPYKEILGDEVAKSARSVVNKFKELLNEVKHNSVKRKGHLKCLCLEFVKEFRQSGLRTTVTPYIHIIGNHLFEFDEFNDLGDYNMQGVEKNNDRLSNIYFSSTNPAKNPLLTMLQKLYRTLEMNFEEEAERDAMAEFARTGVYDFVETVNHSKPSHDDDIFFHNKEQQKLDSDDEPEGQFDRSVEDVAEVEDESDIDLDESMIWAPEKRFETNFLPRTENRFKSFRRS</sequence>
<dbReference type="OrthoDB" id="10051946at2759"/>
<evidence type="ECO:0000256" key="1">
    <source>
        <dbReference type="SAM" id="MobiDB-lite"/>
    </source>
</evidence>
<name>A0A819SE23_9BILA</name>
<evidence type="ECO:0000313" key="2">
    <source>
        <dbReference type="EMBL" id="CAF1445341.1"/>
    </source>
</evidence>
<protein>
    <submittedName>
        <fullName evidence="3">Uncharacterized protein</fullName>
    </submittedName>
</protein>
<organism evidence="3 4">
    <name type="scientific">Rotaria sordida</name>
    <dbReference type="NCBI Taxonomy" id="392033"/>
    <lineage>
        <taxon>Eukaryota</taxon>
        <taxon>Metazoa</taxon>
        <taxon>Spiralia</taxon>
        <taxon>Gnathifera</taxon>
        <taxon>Rotifera</taxon>
        <taxon>Eurotatoria</taxon>
        <taxon>Bdelloidea</taxon>
        <taxon>Philodinida</taxon>
        <taxon>Philodinidae</taxon>
        <taxon>Rotaria</taxon>
    </lineage>
</organism>
<dbReference type="Proteomes" id="UP000663823">
    <property type="component" value="Unassembled WGS sequence"/>
</dbReference>
<reference evidence="3" key="1">
    <citation type="submission" date="2021-02" db="EMBL/GenBank/DDBJ databases">
        <authorList>
            <person name="Nowell W R."/>
        </authorList>
    </citation>
    <scope>NUCLEOTIDE SEQUENCE</scope>
</reference>
<proteinExistence type="predicted"/>
<evidence type="ECO:0000313" key="3">
    <source>
        <dbReference type="EMBL" id="CAF4061598.1"/>
    </source>
</evidence>